<dbReference type="GO" id="GO:0004984">
    <property type="term" value="F:olfactory receptor activity"/>
    <property type="evidence" value="ECO:0007669"/>
    <property type="project" value="InterPro"/>
</dbReference>
<feature type="transmembrane region" description="Helical" evidence="10">
    <location>
        <begin position="207"/>
        <end position="224"/>
    </location>
</feature>
<dbReference type="Proteomes" id="UP000594454">
    <property type="component" value="Chromosome 4"/>
</dbReference>
<dbReference type="InterPro" id="IPR004117">
    <property type="entry name" value="7tm6_olfct_rcpt"/>
</dbReference>
<evidence type="ECO:0000256" key="3">
    <source>
        <dbReference type="ARBA" id="ARBA00022606"/>
    </source>
</evidence>
<dbReference type="PANTHER" id="PTHR21137:SF35">
    <property type="entry name" value="ODORANT RECEPTOR 19A-RELATED"/>
    <property type="match status" value="1"/>
</dbReference>
<evidence type="ECO:0000313" key="11">
    <source>
        <dbReference type="EMBL" id="CAD7086943.1"/>
    </source>
</evidence>
<dbReference type="EMBL" id="LR899012">
    <property type="protein sequence ID" value="CAD7086943.1"/>
    <property type="molecule type" value="Genomic_DNA"/>
</dbReference>
<dbReference type="PANTHER" id="PTHR21137">
    <property type="entry name" value="ODORANT RECEPTOR"/>
    <property type="match status" value="1"/>
</dbReference>
<dbReference type="OrthoDB" id="7759666at2759"/>
<name>A0A7R8UTY8_HERIL</name>
<dbReference type="GO" id="GO:0007165">
    <property type="term" value="P:signal transduction"/>
    <property type="evidence" value="ECO:0007669"/>
    <property type="project" value="UniProtKB-KW"/>
</dbReference>
<keyword evidence="6 10" id="KW-1133">Transmembrane helix</keyword>
<evidence type="ECO:0000256" key="6">
    <source>
        <dbReference type="ARBA" id="ARBA00022989"/>
    </source>
</evidence>
<dbReference type="GO" id="GO:0005549">
    <property type="term" value="F:odorant binding"/>
    <property type="evidence" value="ECO:0007669"/>
    <property type="project" value="InterPro"/>
</dbReference>
<evidence type="ECO:0000256" key="7">
    <source>
        <dbReference type="ARBA" id="ARBA00023136"/>
    </source>
</evidence>
<proteinExistence type="predicted"/>
<reference evidence="11 12" key="1">
    <citation type="submission" date="2020-11" db="EMBL/GenBank/DDBJ databases">
        <authorList>
            <person name="Wallbank WR R."/>
            <person name="Pardo Diaz C."/>
            <person name="Kozak K."/>
            <person name="Martin S."/>
            <person name="Jiggins C."/>
            <person name="Moest M."/>
            <person name="Warren A I."/>
            <person name="Generalovic N T."/>
            <person name="Byers J.R.P. K."/>
            <person name="Montejo-Kovacevich G."/>
            <person name="Yen C E."/>
        </authorList>
    </citation>
    <scope>NUCLEOTIDE SEQUENCE [LARGE SCALE GENOMIC DNA]</scope>
</reference>
<keyword evidence="2" id="KW-1003">Cell membrane</keyword>
<evidence type="ECO:0000256" key="8">
    <source>
        <dbReference type="ARBA" id="ARBA00023170"/>
    </source>
</evidence>
<evidence type="ECO:0008006" key="13">
    <source>
        <dbReference type="Google" id="ProtNLM"/>
    </source>
</evidence>
<evidence type="ECO:0000256" key="5">
    <source>
        <dbReference type="ARBA" id="ARBA00022725"/>
    </source>
</evidence>
<keyword evidence="4 10" id="KW-0812">Transmembrane</keyword>
<dbReference type="GO" id="GO:0005886">
    <property type="term" value="C:plasma membrane"/>
    <property type="evidence" value="ECO:0007669"/>
    <property type="project" value="UniProtKB-SubCell"/>
</dbReference>
<accession>A0A7R8UTY8</accession>
<organism evidence="11 12">
    <name type="scientific">Hermetia illucens</name>
    <name type="common">Black soldier fly</name>
    <dbReference type="NCBI Taxonomy" id="343691"/>
    <lineage>
        <taxon>Eukaryota</taxon>
        <taxon>Metazoa</taxon>
        <taxon>Ecdysozoa</taxon>
        <taxon>Arthropoda</taxon>
        <taxon>Hexapoda</taxon>
        <taxon>Insecta</taxon>
        <taxon>Pterygota</taxon>
        <taxon>Neoptera</taxon>
        <taxon>Endopterygota</taxon>
        <taxon>Diptera</taxon>
        <taxon>Brachycera</taxon>
        <taxon>Stratiomyomorpha</taxon>
        <taxon>Stratiomyidae</taxon>
        <taxon>Hermetiinae</taxon>
        <taxon>Hermetia</taxon>
    </lineage>
</organism>
<evidence type="ECO:0000256" key="9">
    <source>
        <dbReference type="ARBA" id="ARBA00023224"/>
    </source>
</evidence>
<dbReference type="AlphaFoldDB" id="A0A7R8UTY8"/>
<feature type="transmembrane region" description="Helical" evidence="10">
    <location>
        <begin position="139"/>
        <end position="161"/>
    </location>
</feature>
<keyword evidence="12" id="KW-1185">Reference proteome</keyword>
<sequence>MSPKNPKLLFHLKNPPENKIDSIQAFGVVYFTLKFQGMVIPGDYRLRHKICAAINFILINICYYFSFIIQLFYVDNLKELLENVPMNLSVTACTIKFFVILRLRPSLIEINKKLERLDSRPMTDKQKDQLRRVINFCRLISLSATVFYMVGNLTYTLAAALSHGTKLAFASWFPYDWGKNAFRFWGTLFIQTMLQQQVALEDAANDFLAVLYLILLSAHLQIIMERFANIHYDPEKTEEESFQEFIECLEDHRIIME</sequence>
<evidence type="ECO:0000256" key="2">
    <source>
        <dbReference type="ARBA" id="ARBA00022475"/>
    </source>
</evidence>
<keyword evidence="9" id="KW-0807">Transducer</keyword>
<keyword evidence="7 10" id="KW-0472">Membrane</keyword>
<dbReference type="Pfam" id="PF02949">
    <property type="entry name" value="7tm_6"/>
    <property type="match status" value="1"/>
</dbReference>
<keyword evidence="5" id="KW-0552">Olfaction</keyword>
<gene>
    <name evidence="11" type="ORF">HERILL_LOCUS9679</name>
</gene>
<dbReference type="InParanoid" id="A0A7R8UTY8"/>
<protein>
    <recommendedName>
        <fullName evidence="13">Odorant receptor</fullName>
    </recommendedName>
</protein>
<evidence type="ECO:0000313" key="12">
    <source>
        <dbReference type="Proteomes" id="UP000594454"/>
    </source>
</evidence>
<keyword evidence="8" id="KW-0675">Receptor</keyword>
<feature type="transmembrane region" description="Helical" evidence="10">
    <location>
        <begin position="52"/>
        <end position="74"/>
    </location>
</feature>
<evidence type="ECO:0000256" key="1">
    <source>
        <dbReference type="ARBA" id="ARBA00004651"/>
    </source>
</evidence>
<comment type="subcellular location">
    <subcellularLocation>
        <location evidence="1">Cell membrane</location>
        <topology evidence="1">Multi-pass membrane protein</topology>
    </subcellularLocation>
</comment>
<keyword evidence="3" id="KW-0716">Sensory transduction</keyword>
<evidence type="ECO:0000256" key="10">
    <source>
        <dbReference type="SAM" id="Phobius"/>
    </source>
</evidence>
<evidence type="ECO:0000256" key="4">
    <source>
        <dbReference type="ARBA" id="ARBA00022692"/>
    </source>
</evidence>
<feature type="transmembrane region" description="Helical" evidence="10">
    <location>
        <begin position="86"/>
        <end position="103"/>
    </location>
</feature>